<gene>
    <name evidence="1" type="ORF">KQP88_24205</name>
</gene>
<protein>
    <submittedName>
        <fullName evidence="1">Uncharacterized protein</fullName>
    </submittedName>
</protein>
<evidence type="ECO:0000313" key="1">
    <source>
        <dbReference type="EMBL" id="QWU83046.1"/>
    </source>
</evidence>
<organism evidence="1 2">
    <name type="scientific">Pseudomonas lijiangensis</name>
    <dbReference type="NCBI Taxonomy" id="2995658"/>
    <lineage>
        <taxon>Bacteria</taxon>
        <taxon>Pseudomonadati</taxon>
        <taxon>Pseudomonadota</taxon>
        <taxon>Gammaproteobacteria</taxon>
        <taxon>Pseudomonadales</taxon>
        <taxon>Pseudomonadaceae</taxon>
        <taxon>Pseudomonas</taxon>
    </lineage>
</organism>
<dbReference type="RefSeq" id="WP_216704392.1">
    <property type="nucleotide sequence ID" value="NZ_CP076668.1"/>
</dbReference>
<proteinExistence type="predicted"/>
<evidence type="ECO:0000313" key="2">
    <source>
        <dbReference type="Proteomes" id="UP000683401"/>
    </source>
</evidence>
<reference evidence="2" key="1">
    <citation type="submission" date="2021-06" db="EMBL/GenBank/DDBJ databases">
        <title>Identification of Pseudomonas cichorii causing bacterial leaf black spot of flue-cured tobacco, a new disease in China.</title>
        <authorList>
            <person name="Lu C.-H."/>
        </authorList>
    </citation>
    <scope>NUCLEOTIDE SEQUENCE [LARGE SCALE GENOMIC DNA]</scope>
    <source>
        <strain evidence="2">LJ2</strain>
    </source>
</reference>
<accession>A0ABX8HR51</accession>
<sequence length="104" mass="11765">MSFVELCLKGDVLEEEIDQFVEDWHEGRQGADIELHEHLGMSWEEYQLWSTTPSVLPFVLAARKCGIRLEDQLAQDTFAIATSASSVAEATKVEVWLRSIGKIQ</sequence>
<dbReference type="EMBL" id="CP076668">
    <property type="protein sequence ID" value="QWU83046.1"/>
    <property type="molecule type" value="Genomic_DNA"/>
</dbReference>
<name>A0ABX8HR51_9PSED</name>
<keyword evidence="2" id="KW-1185">Reference proteome</keyword>
<dbReference type="Proteomes" id="UP000683401">
    <property type="component" value="Chromosome"/>
</dbReference>